<accession>K9AW75</accession>
<organism evidence="3 4">
    <name type="scientific">Staphylococcus massiliensis S46</name>
    <dbReference type="NCBI Taxonomy" id="1229783"/>
    <lineage>
        <taxon>Bacteria</taxon>
        <taxon>Bacillati</taxon>
        <taxon>Bacillota</taxon>
        <taxon>Bacilli</taxon>
        <taxon>Bacillales</taxon>
        <taxon>Staphylococcaceae</taxon>
        <taxon>Staphylococcus</taxon>
    </lineage>
</organism>
<keyword evidence="1" id="KW-0479">Metal-binding</keyword>
<keyword evidence="4" id="KW-1185">Reference proteome</keyword>
<dbReference type="Pfam" id="PF01903">
    <property type="entry name" value="CbiX"/>
    <property type="match status" value="2"/>
</dbReference>
<evidence type="ECO:0008006" key="5">
    <source>
        <dbReference type="Google" id="ProtNLM"/>
    </source>
</evidence>
<dbReference type="Gene3D" id="3.40.50.1400">
    <property type="match status" value="2"/>
</dbReference>
<dbReference type="RefSeq" id="WP_009384093.1">
    <property type="nucleotide sequence ID" value="NZ_AMSQ01000015.1"/>
</dbReference>
<dbReference type="AlphaFoldDB" id="K9AW75"/>
<dbReference type="GO" id="GO:0046872">
    <property type="term" value="F:metal ion binding"/>
    <property type="evidence" value="ECO:0007669"/>
    <property type="project" value="UniProtKB-KW"/>
</dbReference>
<dbReference type="PANTHER" id="PTHR33542">
    <property type="entry name" value="SIROHYDROCHLORIN FERROCHELATASE, CHLOROPLASTIC"/>
    <property type="match status" value="1"/>
</dbReference>
<dbReference type="GO" id="GO:0016829">
    <property type="term" value="F:lyase activity"/>
    <property type="evidence" value="ECO:0007669"/>
    <property type="project" value="UniProtKB-KW"/>
</dbReference>
<dbReference type="InterPro" id="IPR002762">
    <property type="entry name" value="CbiX-like"/>
</dbReference>
<evidence type="ECO:0000256" key="2">
    <source>
        <dbReference type="ARBA" id="ARBA00023239"/>
    </source>
</evidence>
<reference evidence="3 4" key="1">
    <citation type="journal article" date="2013" name="Genome Announc.">
        <title>Genome Sequence of Staphylococcus massiliensis Strain S46, Isolated from the Surface of Healthy Human Skin.</title>
        <authorList>
            <person name="Srivastav R."/>
            <person name="Singh A."/>
            <person name="Jangir P.K."/>
            <person name="Kumari C."/>
            <person name="Muduli S."/>
            <person name="Sharma R."/>
        </authorList>
    </citation>
    <scope>NUCLEOTIDE SEQUENCE [LARGE SCALE GENOMIC DNA]</scope>
    <source>
        <strain evidence="3 4">S46</strain>
    </source>
</reference>
<gene>
    <name evidence="3" type="ORF">C273_08836</name>
</gene>
<protein>
    <recommendedName>
        <fullName evidence="5">Sirohydrochlorin ferrochelatase</fullName>
    </recommendedName>
</protein>
<dbReference type="PANTHER" id="PTHR33542:SF3">
    <property type="entry name" value="SIROHYDROCHLORIN FERROCHELATASE, CHLOROPLASTIC"/>
    <property type="match status" value="1"/>
</dbReference>
<dbReference type="STRING" id="1229783.C273_08836"/>
<name>K9AW75_9STAP</name>
<comment type="caution">
    <text evidence="3">The sequence shown here is derived from an EMBL/GenBank/DDBJ whole genome shotgun (WGS) entry which is preliminary data.</text>
</comment>
<dbReference type="OrthoDB" id="9797895at2"/>
<dbReference type="InterPro" id="IPR050963">
    <property type="entry name" value="Sirohydro_Cobaltochel/CbiX"/>
</dbReference>
<proteinExistence type="predicted"/>
<evidence type="ECO:0000256" key="1">
    <source>
        <dbReference type="ARBA" id="ARBA00022723"/>
    </source>
</evidence>
<dbReference type="CDD" id="cd03416">
    <property type="entry name" value="CbiX_SirB_N"/>
    <property type="match status" value="1"/>
</dbReference>
<dbReference type="PATRIC" id="fig|1229783.3.peg.1776"/>
<evidence type="ECO:0000313" key="3">
    <source>
        <dbReference type="EMBL" id="EKU46797.1"/>
    </source>
</evidence>
<sequence length="242" mass="28014">MQTILVVHGMRKGPQNDALKTFIHALLAEDTLDFEVAFLESETSSLEQVIDRHVARGERDFNLIPLLLFTALHYSVDIPEIMDAFKARYDDISFKWSLPLGTHPDMVDIVEKRVRDARIQMRDTVSERRTAVVVIAHGSFKFQRPDYELETLCEQLSLDEDAYAYMLYGNKAFETYLPDIAERYTDLIVVPLFLYDGYLVNKIKRKLESLALSSTLHITPSLNLDSMLRDIIISRYQTLKEY</sequence>
<dbReference type="SUPFAM" id="SSF53800">
    <property type="entry name" value="Chelatase"/>
    <property type="match status" value="1"/>
</dbReference>
<dbReference type="Proteomes" id="UP000009885">
    <property type="component" value="Unassembled WGS sequence"/>
</dbReference>
<dbReference type="EMBL" id="AMSQ01000015">
    <property type="protein sequence ID" value="EKU46797.1"/>
    <property type="molecule type" value="Genomic_DNA"/>
</dbReference>
<keyword evidence="2" id="KW-0456">Lyase</keyword>
<evidence type="ECO:0000313" key="4">
    <source>
        <dbReference type="Proteomes" id="UP000009885"/>
    </source>
</evidence>
<dbReference type="eggNOG" id="COG2138">
    <property type="taxonomic scope" value="Bacteria"/>
</dbReference>